<evidence type="ECO:0000313" key="3">
    <source>
        <dbReference type="Proteomes" id="UP000509458"/>
    </source>
</evidence>
<dbReference type="AlphaFoldDB" id="A0A6T9XY28"/>
<gene>
    <name evidence="2" type="ORF">ALFOR1_30637</name>
</gene>
<dbReference type="InterPro" id="IPR036568">
    <property type="entry name" value="GGCT-like_sf"/>
</dbReference>
<proteinExistence type="predicted"/>
<reference evidence="2 3" key="1">
    <citation type="submission" date="2020-06" db="EMBL/GenBank/DDBJ databases">
        <authorList>
            <person name="Duchaud E."/>
        </authorList>
    </citation>
    <scope>NUCLEOTIDE SEQUENCE [LARGE SCALE GENOMIC DNA]</scope>
    <source>
        <strain evidence="2">Alteromonas fortis</strain>
    </source>
</reference>
<dbReference type="Proteomes" id="UP000509458">
    <property type="component" value="Chromosome"/>
</dbReference>
<protein>
    <recommendedName>
        <fullName evidence="1">Gamma-glutamylcyclotransferase AIG2-like domain-containing protein</fullName>
    </recommendedName>
</protein>
<sequence length="127" mass="14246">MKYENDDFEVTNPTLERLFIYGSLAPDCPNHHIVSHIRGRWLPGTVKGHLVEQGWGAAMGFPGIIISDSSVPKQLVKGMVLESGQLGDNWPMLDDFEGEQYERVIVPVKLDCGETIDAYIYQIKPTN</sequence>
<name>A0A6T9XY28_ALTMA</name>
<dbReference type="InterPro" id="IPR009288">
    <property type="entry name" value="AIG2-like_dom"/>
</dbReference>
<dbReference type="RefSeq" id="WP_179983199.1">
    <property type="nucleotide sequence ID" value="NZ_LR812090.1"/>
</dbReference>
<dbReference type="EMBL" id="LR812090">
    <property type="protein sequence ID" value="CAB9493711.1"/>
    <property type="molecule type" value="Genomic_DNA"/>
</dbReference>
<accession>A0A6T9XY28</accession>
<evidence type="ECO:0000259" key="1">
    <source>
        <dbReference type="Pfam" id="PF06094"/>
    </source>
</evidence>
<dbReference type="InterPro" id="IPR013024">
    <property type="entry name" value="GGCT-like"/>
</dbReference>
<evidence type="ECO:0000313" key="2">
    <source>
        <dbReference type="EMBL" id="CAB9493711.1"/>
    </source>
</evidence>
<dbReference type="CDD" id="cd06661">
    <property type="entry name" value="GGCT_like"/>
    <property type="match status" value="1"/>
</dbReference>
<organism evidence="2 3">
    <name type="scientific">Alteromonas macleodii</name>
    <name type="common">Pseudoalteromonas macleodii</name>
    <dbReference type="NCBI Taxonomy" id="28108"/>
    <lineage>
        <taxon>Bacteria</taxon>
        <taxon>Pseudomonadati</taxon>
        <taxon>Pseudomonadota</taxon>
        <taxon>Gammaproteobacteria</taxon>
        <taxon>Alteromonadales</taxon>
        <taxon>Alteromonadaceae</taxon>
        <taxon>Alteromonas/Salinimonas group</taxon>
        <taxon>Alteromonas</taxon>
    </lineage>
</organism>
<dbReference type="SUPFAM" id="SSF110857">
    <property type="entry name" value="Gamma-glutamyl cyclotransferase-like"/>
    <property type="match status" value="1"/>
</dbReference>
<feature type="domain" description="Gamma-glutamylcyclotransferase AIG2-like" evidence="1">
    <location>
        <begin position="18"/>
        <end position="124"/>
    </location>
</feature>
<dbReference type="Gene3D" id="3.10.490.10">
    <property type="entry name" value="Gamma-glutamyl cyclotransferase-like"/>
    <property type="match status" value="1"/>
</dbReference>
<dbReference type="Pfam" id="PF06094">
    <property type="entry name" value="GGACT"/>
    <property type="match status" value="1"/>
</dbReference>